<dbReference type="EMBL" id="JRKL02006778">
    <property type="protein sequence ID" value="KAF3948497.1"/>
    <property type="molecule type" value="Genomic_DNA"/>
</dbReference>
<evidence type="ECO:0000313" key="2">
    <source>
        <dbReference type="Proteomes" id="UP000737018"/>
    </source>
</evidence>
<evidence type="ECO:0000313" key="1">
    <source>
        <dbReference type="EMBL" id="KAF3948497.1"/>
    </source>
</evidence>
<reference evidence="1" key="1">
    <citation type="submission" date="2020-03" db="EMBL/GenBank/DDBJ databases">
        <title>Castanea mollissima Vanexum genome sequencing.</title>
        <authorList>
            <person name="Staton M."/>
        </authorList>
    </citation>
    <scope>NUCLEOTIDE SEQUENCE</scope>
    <source>
        <tissue evidence="1">Leaf</tissue>
    </source>
</reference>
<comment type="caution">
    <text evidence="1">The sequence shown here is derived from an EMBL/GenBank/DDBJ whole genome shotgun (WGS) entry which is preliminary data.</text>
</comment>
<sequence>MAKTNAACVQNAAFHSLWMTFPSQCNKSNFPKLILHLLFSKTQAFYSNYNAQNDIKWLYLPASNLFSSQLAVLFEACVLFVKMIRHGDGVSAYLCTREREYVDLQGT</sequence>
<protein>
    <submittedName>
        <fullName evidence="1">Uncharacterized protein</fullName>
    </submittedName>
</protein>
<gene>
    <name evidence="1" type="ORF">CMV_025514</name>
</gene>
<keyword evidence="2" id="KW-1185">Reference proteome</keyword>
<dbReference type="Proteomes" id="UP000737018">
    <property type="component" value="Unassembled WGS sequence"/>
</dbReference>
<dbReference type="AlphaFoldDB" id="A0A8J4QFR5"/>
<proteinExistence type="predicted"/>
<name>A0A8J4QFR5_9ROSI</name>
<accession>A0A8J4QFR5</accession>
<organism evidence="1 2">
    <name type="scientific">Castanea mollissima</name>
    <name type="common">Chinese chestnut</name>
    <dbReference type="NCBI Taxonomy" id="60419"/>
    <lineage>
        <taxon>Eukaryota</taxon>
        <taxon>Viridiplantae</taxon>
        <taxon>Streptophyta</taxon>
        <taxon>Embryophyta</taxon>
        <taxon>Tracheophyta</taxon>
        <taxon>Spermatophyta</taxon>
        <taxon>Magnoliopsida</taxon>
        <taxon>eudicotyledons</taxon>
        <taxon>Gunneridae</taxon>
        <taxon>Pentapetalae</taxon>
        <taxon>rosids</taxon>
        <taxon>fabids</taxon>
        <taxon>Fagales</taxon>
        <taxon>Fagaceae</taxon>
        <taxon>Castanea</taxon>
    </lineage>
</organism>